<dbReference type="Proteomes" id="UP000278733">
    <property type="component" value="Chromosome"/>
</dbReference>
<dbReference type="InterPro" id="IPR029063">
    <property type="entry name" value="SAM-dependent_MTases_sf"/>
</dbReference>
<dbReference type="GO" id="GO:0032259">
    <property type="term" value="P:methylation"/>
    <property type="evidence" value="ECO:0007669"/>
    <property type="project" value="UniProtKB-KW"/>
</dbReference>
<keyword evidence="1 5" id="KW-0489">Methyltransferase</keyword>
<proteinExistence type="inferred from homology"/>
<dbReference type="Gene3D" id="3.40.50.150">
    <property type="entry name" value="Vaccinia Virus protein VP39"/>
    <property type="match status" value="1"/>
</dbReference>
<dbReference type="EMBL" id="LR134405">
    <property type="protein sequence ID" value="VEH65246.1"/>
    <property type="molecule type" value="Genomic_DNA"/>
</dbReference>
<evidence type="ECO:0000256" key="5">
    <source>
        <dbReference type="PROSITE-ProRule" id="PRU01023"/>
    </source>
</evidence>
<dbReference type="InterPro" id="IPR001678">
    <property type="entry name" value="MeTrfase_RsmB-F_NOP2_dom"/>
</dbReference>
<gene>
    <name evidence="7" type="primary">rsmB_3</name>
    <name evidence="7" type="ORF">NCTC8284_00381</name>
</gene>
<dbReference type="InterPro" id="IPR049560">
    <property type="entry name" value="MeTrfase_RsmB-F_NOP2_cat"/>
</dbReference>
<feature type="domain" description="SAM-dependent MTase RsmB/NOP-type" evidence="6">
    <location>
        <begin position="1"/>
        <end position="76"/>
    </location>
</feature>
<dbReference type="KEGG" id="rpne:NCTC8284_00381"/>
<keyword evidence="3 5" id="KW-0949">S-adenosyl-L-methionine</keyword>
<comment type="similarity">
    <text evidence="5">Belongs to the class I-like SAM-binding methyltransferase superfamily. RsmB/NOP family.</text>
</comment>
<evidence type="ECO:0000256" key="4">
    <source>
        <dbReference type="ARBA" id="ARBA00022884"/>
    </source>
</evidence>
<organism evidence="7 8">
    <name type="scientific">Rodentibacter pneumotropicus</name>
    <dbReference type="NCBI Taxonomy" id="758"/>
    <lineage>
        <taxon>Bacteria</taxon>
        <taxon>Pseudomonadati</taxon>
        <taxon>Pseudomonadota</taxon>
        <taxon>Gammaproteobacteria</taxon>
        <taxon>Pasteurellales</taxon>
        <taxon>Pasteurellaceae</taxon>
        <taxon>Rodentibacter</taxon>
    </lineage>
</organism>
<dbReference type="Pfam" id="PF01189">
    <property type="entry name" value="Methyltr_RsmB-F"/>
    <property type="match status" value="1"/>
</dbReference>
<name>A0A3S4U4G9_9PAST</name>
<evidence type="ECO:0000256" key="3">
    <source>
        <dbReference type="ARBA" id="ARBA00022691"/>
    </source>
</evidence>
<dbReference type="EC" id="2.1.1.-" evidence="7"/>
<reference evidence="7 8" key="1">
    <citation type="submission" date="2018-12" db="EMBL/GenBank/DDBJ databases">
        <authorList>
            <consortium name="Pathogen Informatics"/>
        </authorList>
    </citation>
    <scope>NUCLEOTIDE SEQUENCE [LARGE SCALE GENOMIC DNA]</scope>
    <source>
        <strain evidence="7 8">NCTC8284</strain>
    </source>
</reference>
<dbReference type="GO" id="GO:0008168">
    <property type="term" value="F:methyltransferase activity"/>
    <property type="evidence" value="ECO:0007669"/>
    <property type="project" value="UniProtKB-KW"/>
</dbReference>
<keyword evidence="4 5" id="KW-0694">RNA-binding</keyword>
<sequence>MVEIEAERHFVICHLLSVTGRNDEQIRAFLSEHSNAELLPLPFEGNVNDDKSAVGFQFIPQENGGDGFYYAKLRKRV</sequence>
<evidence type="ECO:0000256" key="2">
    <source>
        <dbReference type="ARBA" id="ARBA00022679"/>
    </source>
</evidence>
<evidence type="ECO:0000259" key="6">
    <source>
        <dbReference type="PROSITE" id="PS51686"/>
    </source>
</evidence>
<comment type="caution">
    <text evidence="5">Lacks conserved residue(s) required for the propagation of feature annotation.</text>
</comment>
<evidence type="ECO:0000256" key="1">
    <source>
        <dbReference type="ARBA" id="ARBA00022603"/>
    </source>
</evidence>
<dbReference type="GO" id="GO:0003723">
    <property type="term" value="F:RNA binding"/>
    <property type="evidence" value="ECO:0007669"/>
    <property type="project" value="UniProtKB-UniRule"/>
</dbReference>
<evidence type="ECO:0000313" key="7">
    <source>
        <dbReference type="EMBL" id="VEH65246.1"/>
    </source>
</evidence>
<keyword evidence="2 5" id="KW-0808">Transferase</keyword>
<accession>A0A3S4U4G9</accession>
<dbReference type="AlphaFoldDB" id="A0A3S4U4G9"/>
<dbReference type="PROSITE" id="PS51686">
    <property type="entry name" value="SAM_MT_RSMB_NOP"/>
    <property type="match status" value="1"/>
</dbReference>
<protein>
    <submittedName>
        <fullName evidence="7">Ribosomal RNA small subunit methyltransferase B</fullName>
        <ecNumber evidence="7">2.1.1.-</ecNumber>
    </submittedName>
</protein>
<evidence type="ECO:0000313" key="8">
    <source>
        <dbReference type="Proteomes" id="UP000278733"/>
    </source>
</evidence>